<sequence>MHTVSSAVGVKPDTHVPRCLFSPGKFGP</sequence>
<accession>A0AAU8GQ05</accession>
<name>A0AAU8GQ05_9CAUD</name>
<reference evidence="1" key="1">
    <citation type="submission" date="2024-04" db="EMBL/GenBank/DDBJ databases">
        <authorList>
            <person name="Asai D.J."/>
            <person name="Lewis C.M."/>
            <person name="Viland M.D."/>
            <person name="Garlena R.A."/>
            <person name="Russell D.A."/>
            <person name="Jacobs-Sera D."/>
            <person name="Hatfull G.F."/>
        </authorList>
    </citation>
    <scope>NUCLEOTIDE SEQUENCE</scope>
</reference>
<protein>
    <submittedName>
        <fullName evidence="1">Uncharacterized protein</fullName>
    </submittedName>
</protein>
<gene>
    <name evidence="1" type="primary">79</name>
    <name evidence="1" type="ORF">PBI_JUSTASIGH_79</name>
</gene>
<proteinExistence type="predicted"/>
<evidence type="ECO:0000313" key="1">
    <source>
        <dbReference type="EMBL" id="XCH43081.1"/>
    </source>
</evidence>
<dbReference type="EMBL" id="PP750961">
    <property type="protein sequence ID" value="XCH43081.1"/>
    <property type="molecule type" value="Genomic_DNA"/>
</dbReference>
<organism evidence="1">
    <name type="scientific">Mycobacterium phage JustASigh</name>
    <dbReference type="NCBI Taxonomy" id="3158894"/>
    <lineage>
        <taxon>Viruses</taxon>
        <taxon>Duplodnaviria</taxon>
        <taxon>Heunggongvirae</taxon>
        <taxon>Uroviricota</taxon>
        <taxon>Caudoviricetes</taxon>
    </lineage>
</organism>